<dbReference type="RefSeq" id="WP_354602050.1">
    <property type="nucleotide sequence ID" value="NZ_JBEWZI010000019.1"/>
</dbReference>
<keyword evidence="3" id="KW-0966">Cell projection</keyword>
<feature type="compositionally biased region" description="Pro residues" evidence="1">
    <location>
        <begin position="190"/>
        <end position="200"/>
    </location>
</feature>
<protein>
    <submittedName>
        <fullName evidence="3">Flagellar hook-length control protein FliK</fullName>
    </submittedName>
</protein>
<dbReference type="Gene3D" id="3.30.750.140">
    <property type="match status" value="1"/>
</dbReference>
<dbReference type="InterPro" id="IPR038610">
    <property type="entry name" value="FliK-like_C_sf"/>
</dbReference>
<accession>A0ABV2TNT6</accession>
<evidence type="ECO:0000313" key="3">
    <source>
        <dbReference type="EMBL" id="MET7015591.1"/>
    </source>
</evidence>
<dbReference type="Proteomes" id="UP001549691">
    <property type="component" value="Unassembled WGS sequence"/>
</dbReference>
<reference evidence="3 4" key="1">
    <citation type="submission" date="2024-07" db="EMBL/GenBank/DDBJ databases">
        <title>Uliginosibacterium flavum JJ3220;KACC:17644.</title>
        <authorList>
            <person name="Kim M.K."/>
        </authorList>
    </citation>
    <scope>NUCLEOTIDE SEQUENCE [LARGE SCALE GENOMIC DNA]</scope>
    <source>
        <strain evidence="3 4">KACC:17644</strain>
    </source>
</reference>
<comment type="caution">
    <text evidence="3">The sequence shown here is derived from an EMBL/GenBank/DDBJ whole genome shotgun (WGS) entry which is preliminary data.</text>
</comment>
<keyword evidence="4" id="KW-1185">Reference proteome</keyword>
<keyword evidence="3" id="KW-0282">Flagellum</keyword>
<evidence type="ECO:0000313" key="4">
    <source>
        <dbReference type="Proteomes" id="UP001549691"/>
    </source>
</evidence>
<feature type="domain" description="Flagellar hook-length control protein-like C-terminal" evidence="2">
    <location>
        <begin position="321"/>
        <end position="394"/>
    </location>
</feature>
<sequence>MIPSDLAVRLRSLIDASVQPMSVAHAISSDLPRFETGSRFTAQIQNPLPDGSFRAVVEGKTMTLALPDSAKSGDVLELIVTEQRGSTIHARQTNTLPLPAMNAGEVPKPVLSQTGQLISQLLTGRFGEPEPVPLAKGATLLPAPPQTAAELVPLLKQAVSSSGLFYESHLRQWVEGKLPLATLQQEPQAQQPPLPDPAAPPLSSRTALESSGRAPLDANGKPLSKLSVESEAAKVMLTPASSADDAAEPAQARAVHLEAFAEQAGKSSAAKAVAEPLMPIVQQQLEALASHQMTWQGQVWPGMQMQWDVSDPDHQRTSGDEELPQIWRSTLRLQLPRLGDVQAQLVFGPQGLSVQIDTDNGVSAQRMRVAQAQLQSSLEAAGVPIIQLQVSEHASA</sequence>
<evidence type="ECO:0000259" key="2">
    <source>
        <dbReference type="Pfam" id="PF02120"/>
    </source>
</evidence>
<feature type="region of interest" description="Disordered" evidence="1">
    <location>
        <begin position="185"/>
        <end position="223"/>
    </location>
</feature>
<gene>
    <name evidence="3" type="ORF">ABXR19_15485</name>
</gene>
<proteinExistence type="predicted"/>
<keyword evidence="3" id="KW-0969">Cilium</keyword>
<name>A0ABV2TNT6_9RHOO</name>
<dbReference type="InterPro" id="IPR021136">
    <property type="entry name" value="Flagellar_hook_control-like_C"/>
</dbReference>
<dbReference type="EMBL" id="JBEWZI010000019">
    <property type="protein sequence ID" value="MET7015591.1"/>
    <property type="molecule type" value="Genomic_DNA"/>
</dbReference>
<evidence type="ECO:0000256" key="1">
    <source>
        <dbReference type="SAM" id="MobiDB-lite"/>
    </source>
</evidence>
<dbReference type="Pfam" id="PF02120">
    <property type="entry name" value="Flg_hook"/>
    <property type="match status" value="1"/>
</dbReference>
<organism evidence="3 4">
    <name type="scientific">Uliginosibacterium flavum</name>
    <dbReference type="NCBI Taxonomy" id="1396831"/>
    <lineage>
        <taxon>Bacteria</taxon>
        <taxon>Pseudomonadati</taxon>
        <taxon>Pseudomonadota</taxon>
        <taxon>Betaproteobacteria</taxon>
        <taxon>Rhodocyclales</taxon>
        <taxon>Zoogloeaceae</taxon>
        <taxon>Uliginosibacterium</taxon>
    </lineage>
</organism>